<proteinExistence type="inferred from homology"/>
<dbReference type="PANTHER" id="PTHR33091:SF83">
    <property type="entry name" value="SERINE PROTEASE INHIBITOR, POTATO INHIBITOR I-TYPE FAMILY PROTEIN-RELATED"/>
    <property type="match status" value="1"/>
</dbReference>
<evidence type="ECO:0008006" key="6">
    <source>
        <dbReference type="Google" id="ProtNLM"/>
    </source>
</evidence>
<reference evidence="4" key="1">
    <citation type="submission" date="2023-03" db="EMBL/GenBank/DDBJ databases">
        <title>Chromosome-scale reference genome and RAD-based genetic map of yellow starthistle (Centaurea solstitialis) reveal putative structural variation and QTLs associated with invader traits.</title>
        <authorList>
            <person name="Reatini B."/>
            <person name="Cang F.A."/>
            <person name="Jiang Q."/>
            <person name="Mckibben M.T.W."/>
            <person name="Barker M.S."/>
            <person name="Rieseberg L.H."/>
            <person name="Dlugosch K.M."/>
        </authorList>
    </citation>
    <scope>NUCLEOTIDE SEQUENCE</scope>
    <source>
        <strain evidence="4">CAN-66</strain>
        <tissue evidence="4">Leaf</tissue>
    </source>
</reference>
<dbReference type="SUPFAM" id="SSF54654">
    <property type="entry name" value="CI-2 family of serine protease inhibitors"/>
    <property type="match status" value="2"/>
</dbReference>
<evidence type="ECO:0000256" key="2">
    <source>
        <dbReference type="ARBA" id="ARBA00022690"/>
    </source>
</evidence>
<sequence length="122" mass="13734">MSGCIGKDSWPELVGRTGEDAAEIIERENPLVNAIVLLDPSATTRDFRCDRVWVWVNSRKDSWPELVGLKGEDAAKKIEQQNSHVKAIVLLDGTPTTRDFRCNRVWVWVDSHGIVLRPPKIG</sequence>
<accession>A0AA38SRD4</accession>
<dbReference type="PROSITE" id="PS00285">
    <property type="entry name" value="POTATO_INHIBITOR"/>
    <property type="match status" value="2"/>
</dbReference>
<dbReference type="PRINTS" id="PR00292">
    <property type="entry name" value="POTATOINHBTR"/>
</dbReference>
<dbReference type="PANTHER" id="PTHR33091">
    <property type="entry name" value="PROTEIN, PUTATIVE, EXPRESSED-RELATED"/>
    <property type="match status" value="1"/>
</dbReference>
<dbReference type="EMBL" id="JARYMX010000006">
    <property type="protein sequence ID" value="KAJ9543573.1"/>
    <property type="molecule type" value="Genomic_DNA"/>
</dbReference>
<evidence type="ECO:0000313" key="5">
    <source>
        <dbReference type="Proteomes" id="UP001172457"/>
    </source>
</evidence>
<dbReference type="InterPro" id="IPR036354">
    <property type="entry name" value="Prot_inh_pot1_sf"/>
</dbReference>
<dbReference type="GO" id="GO:0009611">
    <property type="term" value="P:response to wounding"/>
    <property type="evidence" value="ECO:0007669"/>
    <property type="project" value="InterPro"/>
</dbReference>
<keyword evidence="2" id="KW-0646">Protease inhibitor</keyword>
<dbReference type="Gene3D" id="3.30.10.10">
    <property type="entry name" value="Trypsin Inhibitor V, subunit A"/>
    <property type="match status" value="2"/>
</dbReference>
<dbReference type="AlphaFoldDB" id="A0AA38SRD4"/>
<dbReference type="Pfam" id="PF00280">
    <property type="entry name" value="potato_inhibit"/>
    <property type="match status" value="2"/>
</dbReference>
<evidence type="ECO:0000256" key="3">
    <source>
        <dbReference type="ARBA" id="ARBA00022900"/>
    </source>
</evidence>
<dbReference type="Proteomes" id="UP001172457">
    <property type="component" value="Chromosome 6"/>
</dbReference>
<evidence type="ECO:0000313" key="4">
    <source>
        <dbReference type="EMBL" id="KAJ9543573.1"/>
    </source>
</evidence>
<gene>
    <name evidence="4" type="ORF">OSB04_023280</name>
</gene>
<dbReference type="GO" id="GO:0004867">
    <property type="term" value="F:serine-type endopeptidase inhibitor activity"/>
    <property type="evidence" value="ECO:0007669"/>
    <property type="project" value="UniProtKB-KW"/>
</dbReference>
<comment type="caution">
    <text evidence="4">The sequence shown here is derived from an EMBL/GenBank/DDBJ whole genome shotgun (WGS) entry which is preliminary data.</text>
</comment>
<protein>
    <recommendedName>
        <fullName evidence="6">Proteinase inhibitor</fullName>
    </recommendedName>
</protein>
<keyword evidence="3" id="KW-0722">Serine protease inhibitor</keyword>
<comment type="similarity">
    <text evidence="1">Belongs to the protease inhibitor I13 (potato type I serine protease inhibitor) family.</text>
</comment>
<dbReference type="InterPro" id="IPR000864">
    <property type="entry name" value="Prot_inh_pot1"/>
</dbReference>
<organism evidence="4 5">
    <name type="scientific">Centaurea solstitialis</name>
    <name type="common">yellow star-thistle</name>
    <dbReference type="NCBI Taxonomy" id="347529"/>
    <lineage>
        <taxon>Eukaryota</taxon>
        <taxon>Viridiplantae</taxon>
        <taxon>Streptophyta</taxon>
        <taxon>Embryophyta</taxon>
        <taxon>Tracheophyta</taxon>
        <taxon>Spermatophyta</taxon>
        <taxon>Magnoliopsida</taxon>
        <taxon>eudicotyledons</taxon>
        <taxon>Gunneridae</taxon>
        <taxon>Pentapetalae</taxon>
        <taxon>asterids</taxon>
        <taxon>campanulids</taxon>
        <taxon>Asterales</taxon>
        <taxon>Asteraceae</taxon>
        <taxon>Carduoideae</taxon>
        <taxon>Cardueae</taxon>
        <taxon>Centaureinae</taxon>
        <taxon>Centaurea</taxon>
    </lineage>
</organism>
<evidence type="ECO:0000256" key="1">
    <source>
        <dbReference type="ARBA" id="ARBA00008210"/>
    </source>
</evidence>
<keyword evidence="5" id="KW-1185">Reference proteome</keyword>
<name>A0AA38SRD4_9ASTR</name>